<evidence type="ECO:0000313" key="6">
    <source>
        <dbReference type="Proteomes" id="UP000681967"/>
    </source>
</evidence>
<dbReference type="PANTHER" id="PTHR21481:SF0">
    <property type="entry name" value="PROTEIN CLEC16A"/>
    <property type="match status" value="1"/>
</dbReference>
<proteinExistence type="inferred from homology"/>
<dbReference type="GO" id="GO:1901096">
    <property type="term" value="P:regulation of autophagosome maturation"/>
    <property type="evidence" value="ECO:0007669"/>
    <property type="project" value="TreeGrafter"/>
</dbReference>
<dbReference type="AlphaFoldDB" id="A0A8S3DTT3"/>
<dbReference type="EMBL" id="CAJOBH010223734">
    <property type="protein sequence ID" value="CAF5039980.1"/>
    <property type="molecule type" value="Genomic_DNA"/>
</dbReference>
<name>A0A8S3DTT3_9BILA</name>
<dbReference type="GO" id="GO:0005794">
    <property type="term" value="C:Golgi apparatus"/>
    <property type="evidence" value="ECO:0007669"/>
    <property type="project" value="TreeGrafter"/>
</dbReference>
<accession>A0A8S3DTT3</accession>
<feature type="domain" description="CLEC16A/TT9 C-terminal" evidence="4">
    <location>
        <begin position="244"/>
        <end position="346"/>
    </location>
</feature>
<evidence type="ECO:0000259" key="3">
    <source>
        <dbReference type="Pfam" id="PF09758"/>
    </source>
</evidence>
<comment type="caution">
    <text evidence="5">The sequence shown here is derived from an EMBL/GenBank/DDBJ whole genome shotgun (WGS) entry which is preliminary data.</text>
</comment>
<protein>
    <recommendedName>
        <fullName evidence="7">FPL domain-containing protein</fullName>
    </recommendedName>
</protein>
<feature type="domain" description="FPL" evidence="3">
    <location>
        <begin position="51"/>
        <end position="198"/>
    </location>
</feature>
<gene>
    <name evidence="5" type="ORF">BYL167_LOCUS56806</name>
</gene>
<keyword evidence="2" id="KW-0072">Autophagy</keyword>
<evidence type="ECO:0008006" key="7">
    <source>
        <dbReference type="Google" id="ProtNLM"/>
    </source>
</evidence>
<organism evidence="5 6">
    <name type="scientific">Rotaria magnacalcarata</name>
    <dbReference type="NCBI Taxonomy" id="392030"/>
    <lineage>
        <taxon>Eukaryota</taxon>
        <taxon>Metazoa</taxon>
        <taxon>Spiralia</taxon>
        <taxon>Gnathifera</taxon>
        <taxon>Rotifera</taxon>
        <taxon>Eurotatoria</taxon>
        <taxon>Bdelloidea</taxon>
        <taxon>Philodinida</taxon>
        <taxon>Philodinidae</taxon>
        <taxon>Rotaria</taxon>
    </lineage>
</organism>
<reference evidence="5" key="1">
    <citation type="submission" date="2021-02" db="EMBL/GenBank/DDBJ databases">
        <authorList>
            <person name="Nowell W R."/>
        </authorList>
    </citation>
    <scope>NUCLEOTIDE SEQUENCE</scope>
</reference>
<evidence type="ECO:0000259" key="4">
    <source>
        <dbReference type="Pfam" id="PF19439"/>
    </source>
</evidence>
<dbReference type="Pfam" id="PF09758">
    <property type="entry name" value="FPL"/>
    <property type="match status" value="1"/>
</dbReference>
<sequence>MDMLTRARNSLFGATQPRNLHSLDNLKYLYGVLQRNTTVSDANRDLLTETLRSISEILIWGDQHDSSVFDYFLERGMLIYFLDYMRQKNGRFICVQILQTLNILFENIRNETSLYYLLSNNHVNRIILHKFDFSDEEITAYYISFLKTLSLKLNKHSINFFYNERNNDFPLYVEAIKFFNHPETMVRIAVRTLTLNVYKVSDPGMHRFILDCTATEYFSNFVWFIRNHVLDFDSLIRNNRDVNHRGQLTSSLEEYLDHIHYLQDIFLLNVDNLNNVLKDQLMNRLLIPVYIFSLIKRDKFSRVKDPRIMLDQLSTLFLLAEVFLVIHYRPVVEELADIILSADVETVEAI</sequence>
<evidence type="ECO:0000313" key="5">
    <source>
        <dbReference type="EMBL" id="CAF5039980.1"/>
    </source>
</evidence>
<dbReference type="GO" id="GO:0016197">
    <property type="term" value="P:endosomal transport"/>
    <property type="evidence" value="ECO:0007669"/>
    <property type="project" value="TreeGrafter"/>
</dbReference>
<dbReference type="Proteomes" id="UP000681967">
    <property type="component" value="Unassembled WGS sequence"/>
</dbReference>
<dbReference type="GO" id="GO:0005770">
    <property type="term" value="C:late endosome"/>
    <property type="evidence" value="ECO:0007669"/>
    <property type="project" value="TreeGrafter"/>
</dbReference>
<dbReference type="Pfam" id="PF19439">
    <property type="entry name" value="CLEC16A_C"/>
    <property type="match status" value="1"/>
</dbReference>
<dbReference type="GO" id="GO:0006914">
    <property type="term" value="P:autophagy"/>
    <property type="evidence" value="ECO:0007669"/>
    <property type="project" value="UniProtKB-KW"/>
</dbReference>
<dbReference type="PANTHER" id="PTHR21481">
    <property type="entry name" value="PROTEIN CLEC16A"/>
    <property type="match status" value="1"/>
</dbReference>
<evidence type="ECO:0000256" key="2">
    <source>
        <dbReference type="ARBA" id="ARBA00023006"/>
    </source>
</evidence>
<dbReference type="GO" id="GO:0007034">
    <property type="term" value="P:vacuolar transport"/>
    <property type="evidence" value="ECO:0007669"/>
    <property type="project" value="TreeGrafter"/>
</dbReference>
<dbReference type="InterPro" id="IPR045820">
    <property type="entry name" value="CLEC16A/TT9_C"/>
</dbReference>
<evidence type="ECO:0000256" key="1">
    <source>
        <dbReference type="ARBA" id="ARBA00006441"/>
    </source>
</evidence>
<dbReference type="InterPro" id="IPR019155">
    <property type="entry name" value="CLEC16A/TT9_N"/>
</dbReference>
<feature type="non-terminal residue" evidence="5">
    <location>
        <position position="350"/>
    </location>
</feature>
<dbReference type="InterPro" id="IPR039272">
    <property type="entry name" value="CLEC16A/TT9"/>
</dbReference>
<comment type="similarity">
    <text evidence="1">Belongs to the CLEC16A/gop-1 family.</text>
</comment>